<dbReference type="PANTHER" id="PTHR40081">
    <property type="entry name" value="CONCANAVALIN A-LIKE LECTIN/GLUCANASE"/>
    <property type="match status" value="1"/>
</dbReference>
<gene>
    <name evidence="3" type="ORF">TH606_09190</name>
</gene>
<evidence type="ECO:0000313" key="3">
    <source>
        <dbReference type="EMBL" id="OAG26992.1"/>
    </source>
</evidence>
<dbReference type="Pfam" id="PF19501">
    <property type="entry name" value="PcRGLX_1st"/>
    <property type="match status" value="1"/>
</dbReference>
<organism evidence="3 4">
    <name type="scientific">Thermodesulfatator autotrophicus</name>
    <dbReference type="NCBI Taxonomy" id="1795632"/>
    <lineage>
        <taxon>Bacteria</taxon>
        <taxon>Pseudomonadati</taxon>
        <taxon>Thermodesulfobacteriota</taxon>
        <taxon>Thermodesulfobacteria</taxon>
        <taxon>Thermodesulfobacteriales</taxon>
        <taxon>Thermodesulfatatoraceae</taxon>
        <taxon>Thermodesulfatator</taxon>
    </lineage>
</organism>
<name>A0A177E6Z1_9BACT</name>
<feature type="domain" description="PcRGLX/YetA-like central beta-sandwich" evidence="2">
    <location>
        <begin position="101"/>
        <end position="206"/>
    </location>
</feature>
<evidence type="ECO:0000259" key="1">
    <source>
        <dbReference type="Pfam" id="PF19501"/>
    </source>
</evidence>
<dbReference type="STRING" id="1795632.TH606_09190"/>
<dbReference type="Proteomes" id="UP000076964">
    <property type="component" value="Unassembled WGS sequence"/>
</dbReference>
<feature type="domain" description="PcRGLX/YetA-like N-terminal RIFT barrel" evidence="1">
    <location>
        <begin position="17"/>
        <end position="68"/>
    </location>
</feature>
<dbReference type="InterPro" id="IPR048330">
    <property type="entry name" value="PcRGLX/YetA_2nd"/>
</dbReference>
<evidence type="ECO:0000313" key="4">
    <source>
        <dbReference type="Proteomes" id="UP000076964"/>
    </source>
</evidence>
<reference evidence="3 4" key="1">
    <citation type="submission" date="2016-02" db="EMBL/GenBank/DDBJ databases">
        <title>Draft genome sequence of Thermodesulfatator sp. S606.</title>
        <authorList>
            <person name="Lai Q."/>
            <person name="Cao J."/>
            <person name="Dupont S."/>
            <person name="Shao Z."/>
            <person name="Jebbar M."/>
            <person name="Alain K."/>
        </authorList>
    </citation>
    <scope>NUCLEOTIDE SEQUENCE [LARGE SCALE GENOMIC DNA]</scope>
    <source>
        <strain evidence="3 4">S606</strain>
    </source>
</reference>
<dbReference type="Pfam" id="PF21345">
    <property type="entry name" value="PcRGLX_2nd"/>
    <property type="match status" value="1"/>
</dbReference>
<protein>
    <submittedName>
        <fullName evidence="3">Uncharacterized protein</fullName>
    </submittedName>
</protein>
<dbReference type="RefSeq" id="WP_068543170.1">
    <property type="nucleotide sequence ID" value="NZ_LSFI01000045.1"/>
</dbReference>
<proteinExistence type="predicted"/>
<keyword evidence="4" id="KW-1185">Reference proteome</keyword>
<evidence type="ECO:0000259" key="2">
    <source>
        <dbReference type="Pfam" id="PF21345"/>
    </source>
</evidence>
<dbReference type="OrthoDB" id="262615at2"/>
<comment type="caution">
    <text evidence="3">The sequence shown here is derived from an EMBL/GenBank/DDBJ whole genome shotgun (WGS) entry which is preliminary data.</text>
</comment>
<dbReference type="InterPro" id="IPR045793">
    <property type="entry name" value="PcRGLX/YetA-like"/>
</dbReference>
<sequence>MPEKLTYITLKEKAGKKRLKEPASFGLPLPEGLVKDAKTLAILNPEGNQVLAQWKPLLYWPDGSLKWVLGDFLADVEAGEEKKYAVALKKETSFPETSLSLTKTESFIEVKSSHISFLISKKSSFLENVLINEQAILAKTNWQLKGAKEKQADFEVKNIEVEEAGPLKVVIGIRGQISPKQDLHLLFYQRLSFWHNLPLVKVEFTIRNPRRAKHKGGYWDLGDPGSMYIKDLSLILCPAEENEKIFFSLEGSWSFKECFPPFEVYQDSSGGELWQSPVHVNREGIVPVTFKGFRLKQESFEKYGLRANPLVKAILKNNYEITLAVPYFWQNFPKAIKIEKSLIRFALFPEEFNDLHEIQGGEQKTHEFWLAFGDKKQPVPDISWVFSPLVPVLDPEWISQTKAVLYFSIFKEDPDYAKITQEALEGENSFFVKREKIDEYGWRNFGDVYADHETVFHKGERPLVSHYNNQYDLIYSFLFQFLRTGDRRWFTLGEEP</sequence>
<dbReference type="EMBL" id="LSFI01000045">
    <property type="protein sequence ID" value="OAG26992.1"/>
    <property type="molecule type" value="Genomic_DNA"/>
</dbReference>
<dbReference type="AlphaFoldDB" id="A0A177E6Z1"/>
<dbReference type="InterPro" id="IPR048329">
    <property type="entry name" value="PcRGLX_1st"/>
</dbReference>
<dbReference type="PANTHER" id="PTHR40081:SF1">
    <property type="entry name" value="TAT PATHWAY SIGNAL SEQUENCE DOMAIN PROTEIN"/>
    <property type="match status" value="1"/>
</dbReference>
<accession>A0A177E6Z1</accession>